<evidence type="ECO:0000313" key="1">
    <source>
        <dbReference type="EMBL" id="KAK3068712.1"/>
    </source>
</evidence>
<organism evidence="1 2">
    <name type="scientific">Coniosporium uncinatum</name>
    <dbReference type="NCBI Taxonomy" id="93489"/>
    <lineage>
        <taxon>Eukaryota</taxon>
        <taxon>Fungi</taxon>
        <taxon>Dikarya</taxon>
        <taxon>Ascomycota</taxon>
        <taxon>Pezizomycotina</taxon>
        <taxon>Dothideomycetes</taxon>
        <taxon>Dothideomycetes incertae sedis</taxon>
        <taxon>Coniosporium</taxon>
    </lineage>
</organism>
<accession>A0ACC3DFQ8</accession>
<dbReference type="Proteomes" id="UP001186974">
    <property type="component" value="Unassembled WGS sequence"/>
</dbReference>
<feature type="non-terminal residue" evidence="1">
    <location>
        <position position="251"/>
    </location>
</feature>
<evidence type="ECO:0000313" key="2">
    <source>
        <dbReference type="Proteomes" id="UP001186974"/>
    </source>
</evidence>
<sequence length="251" mass="27640">MTSSVFFKFKSSKEPQRIAFDGTGITVFELKREIITISGLGDGSDFDLSICAEDSNEEYTDDTEIIPRSSTVVARRLPAARPGHGKAARYISGKAPVLAKNAYRTEAKNAASAVQGRNLPTFNAVTNTNEPQTEQDKIAAMFSANASDWEQTKQQMANAKPVYFNNKNRKPNSAPDKELPPGYICHRCGQKGHFIRDCPTNDDPTYKGPRFKRATGIPKSRLQVLDKDAIKAKEGIEDDSQIPQGVIVLDD</sequence>
<gene>
    <name evidence="1" type="ORF">LTS18_000552</name>
</gene>
<comment type="caution">
    <text evidence="1">The sequence shown here is derived from an EMBL/GenBank/DDBJ whole genome shotgun (WGS) entry which is preliminary data.</text>
</comment>
<dbReference type="EMBL" id="JAWDJW010005237">
    <property type="protein sequence ID" value="KAK3068712.1"/>
    <property type="molecule type" value="Genomic_DNA"/>
</dbReference>
<protein>
    <submittedName>
        <fullName evidence="1">Uncharacterized protein</fullName>
    </submittedName>
</protein>
<name>A0ACC3DFQ8_9PEZI</name>
<keyword evidence="2" id="KW-1185">Reference proteome</keyword>
<reference evidence="1" key="1">
    <citation type="submission" date="2024-09" db="EMBL/GenBank/DDBJ databases">
        <title>Black Yeasts Isolated from many extreme environments.</title>
        <authorList>
            <person name="Coleine C."/>
            <person name="Stajich J.E."/>
            <person name="Selbmann L."/>
        </authorList>
    </citation>
    <scope>NUCLEOTIDE SEQUENCE</scope>
    <source>
        <strain evidence="1">CCFEE 5737</strain>
    </source>
</reference>
<proteinExistence type="predicted"/>